<dbReference type="CDD" id="cd22584">
    <property type="entry name" value="Rcat_RBR_unk"/>
    <property type="match status" value="1"/>
</dbReference>
<evidence type="ECO:0000256" key="6">
    <source>
        <dbReference type="ARBA" id="ARBA00022833"/>
    </source>
</evidence>
<evidence type="ECO:0000259" key="8">
    <source>
        <dbReference type="PROSITE" id="PS51873"/>
    </source>
</evidence>
<feature type="compositionally biased region" description="Acidic residues" evidence="7">
    <location>
        <begin position="296"/>
        <end position="312"/>
    </location>
</feature>
<sequence>MTKTYHWVCKDDIGSFFLRATETESLYPPKCCGQIFLLEVYEPHLEFDVSWAYQVKEQGEYAVLAKYRIYCANPTCSKFLDPATHVEDESRKLTYAVCQDGECAKATCTKCKALMENFRSHACEQNEDLKQFRQTAVEKGYQECPRCASTVELAEACNHITCECGAEFCYVCGDEWSGLHGCPVYGPAYYDEDGYNQDGFHRTTGLNHEGRTRREEAGDEDDDDGDDDDNSDNEEDNHNDGWDGEFDENHPALQHVHPDVRAVFATFDRDERETFLLNLQVSLFEEQGITFGNPEGDNEGNSVDENEDDEDESHVSEHEPELGEAAGENTAQSDENEGPGGHESDDSITFVGLDGEQDAINEASAEGAWPNMGVAFVPLLERGIGSGGDGVSESGESHTASNRDEDRPPTPMDID</sequence>
<proteinExistence type="predicted"/>
<keyword evidence="5" id="KW-0833">Ubl conjugation pathway</keyword>
<keyword evidence="3" id="KW-0677">Repeat</keyword>
<dbReference type="EMBL" id="SWKU01000003">
    <property type="protein sequence ID" value="KAF3008822.1"/>
    <property type="molecule type" value="Genomic_DNA"/>
</dbReference>
<evidence type="ECO:0000256" key="2">
    <source>
        <dbReference type="ARBA" id="ARBA00022723"/>
    </source>
</evidence>
<dbReference type="InterPro" id="IPR044066">
    <property type="entry name" value="TRIAD_supradom"/>
</dbReference>
<evidence type="ECO:0000256" key="5">
    <source>
        <dbReference type="ARBA" id="ARBA00022786"/>
    </source>
</evidence>
<keyword evidence="2" id="KW-0479">Metal-binding</keyword>
<keyword evidence="6" id="KW-0862">Zinc</keyword>
<dbReference type="OrthoDB" id="10009520at2759"/>
<feature type="compositionally biased region" description="Acidic residues" evidence="7">
    <location>
        <begin position="217"/>
        <end position="235"/>
    </location>
</feature>
<feature type="domain" description="RING-type" evidence="8">
    <location>
        <begin position="1"/>
        <end position="191"/>
    </location>
</feature>
<dbReference type="PANTHER" id="PTHR11685">
    <property type="entry name" value="RBR FAMILY RING FINGER AND IBR DOMAIN-CONTAINING"/>
    <property type="match status" value="1"/>
</dbReference>
<dbReference type="GO" id="GO:0004842">
    <property type="term" value="F:ubiquitin-protein transferase activity"/>
    <property type="evidence" value="ECO:0007669"/>
    <property type="project" value="InterPro"/>
</dbReference>
<reference evidence="9" key="1">
    <citation type="submission" date="2019-04" db="EMBL/GenBank/DDBJ databases">
        <title>Sequencing of skin fungus with MAO and IRED activity.</title>
        <authorList>
            <person name="Marsaioli A.J."/>
            <person name="Bonatto J.M.C."/>
            <person name="Reis Junior O."/>
        </authorList>
    </citation>
    <scope>NUCLEOTIDE SEQUENCE</scope>
    <source>
        <strain evidence="9">30M1</strain>
    </source>
</reference>
<name>A0A9P4TMP0_CURKU</name>
<gene>
    <name evidence="9" type="ORF">E8E13_010704</name>
</gene>
<keyword evidence="1" id="KW-0808">Transferase</keyword>
<evidence type="ECO:0000256" key="7">
    <source>
        <dbReference type="SAM" id="MobiDB-lite"/>
    </source>
</evidence>
<dbReference type="SUPFAM" id="SSF57850">
    <property type="entry name" value="RING/U-box"/>
    <property type="match status" value="1"/>
</dbReference>
<evidence type="ECO:0000313" key="9">
    <source>
        <dbReference type="EMBL" id="KAF3008822.1"/>
    </source>
</evidence>
<dbReference type="GO" id="GO:0008270">
    <property type="term" value="F:zinc ion binding"/>
    <property type="evidence" value="ECO:0007669"/>
    <property type="project" value="UniProtKB-KW"/>
</dbReference>
<dbReference type="GO" id="GO:0016567">
    <property type="term" value="P:protein ubiquitination"/>
    <property type="evidence" value="ECO:0007669"/>
    <property type="project" value="InterPro"/>
</dbReference>
<protein>
    <recommendedName>
        <fullName evidence="8">RING-type domain-containing protein</fullName>
    </recommendedName>
</protein>
<dbReference type="Pfam" id="PF22191">
    <property type="entry name" value="IBR_1"/>
    <property type="match status" value="1"/>
</dbReference>
<evidence type="ECO:0000256" key="1">
    <source>
        <dbReference type="ARBA" id="ARBA00022679"/>
    </source>
</evidence>
<keyword evidence="10" id="KW-1185">Reference proteome</keyword>
<feature type="region of interest" description="Disordered" evidence="7">
    <location>
        <begin position="200"/>
        <end position="250"/>
    </location>
</feature>
<dbReference type="Gene3D" id="1.20.120.1750">
    <property type="match status" value="1"/>
</dbReference>
<evidence type="ECO:0000256" key="3">
    <source>
        <dbReference type="ARBA" id="ARBA00022737"/>
    </source>
</evidence>
<comment type="caution">
    <text evidence="9">The sequence shown here is derived from an EMBL/GenBank/DDBJ whole genome shotgun (WGS) entry which is preliminary data.</text>
</comment>
<accession>A0A9P4TMP0</accession>
<dbReference type="Proteomes" id="UP000801428">
    <property type="component" value="Unassembled WGS sequence"/>
</dbReference>
<organism evidence="9 10">
    <name type="scientific">Curvularia kusanoi</name>
    <name type="common">Cochliobolus kusanoi</name>
    <dbReference type="NCBI Taxonomy" id="90978"/>
    <lineage>
        <taxon>Eukaryota</taxon>
        <taxon>Fungi</taxon>
        <taxon>Dikarya</taxon>
        <taxon>Ascomycota</taxon>
        <taxon>Pezizomycotina</taxon>
        <taxon>Dothideomycetes</taxon>
        <taxon>Pleosporomycetidae</taxon>
        <taxon>Pleosporales</taxon>
        <taxon>Pleosporineae</taxon>
        <taxon>Pleosporaceae</taxon>
        <taxon>Curvularia</taxon>
    </lineage>
</organism>
<dbReference type="PROSITE" id="PS51873">
    <property type="entry name" value="TRIAD"/>
    <property type="match status" value="1"/>
</dbReference>
<feature type="region of interest" description="Disordered" evidence="7">
    <location>
        <begin position="381"/>
        <end position="415"/>
    </location>
</feature>
<evidence type="ECO:0000256" key="4">
    <source>
        <dbReference type="ARBA" id="ARBA00022771"/>
    </source>
</evidence>
<evidence type="ECO:0000313" key="10">
    <source>
        <dbReference type="Proteomes" id="UP000801428"/>
    </source>
</evidence>
<feature type="region of interest" description="Disordered" evidence="7">
    <location>
        <begin position="289"/>
        <end position="366"/>
    </location>
</feature>
<dbReference type="AlphaFoldDB" id="A0A9P4TMP0"/>
<dbReference type="InterPro" id="IPR031127">
    <property type="entry name" value="E3_UB_ligase_RBR"/>
</dbReference>
<keyword evidence="4" id="KW-0863">Zinc-finger</keyword>